<sequence length="135" mass="16060">MYQIFQEYFKEINLKIFLKYDAERENNCFTVMLVDVENPNKNLMKNTNDLNTVFLELINKKGILVSDETNKVLLNTFINIKESLIEKFKDNLVFIMTVEKKEQLEYYVSIICGNDTRNHRSTDFNLIQEFINSNL</sequence>
<dbReference type="Proteomes" id="UP001338137">
    <property type="component" value="Unassembled WGS sequence"/>
</dbReference>
<dbReference type="RefSeq" id="WP_326072992.1">
    <property type="nucleotide sequence ID" value="NZ_JARLKY010000040.1"/>
</dbReference>
<keyword evidence="2" id="KW-1185">Reference proteome</keyword>
<dbReference type="EMBL" id="JARLKY010000040">
    <property type="protein sequence ID" value="MEC0228812.1"/>
    <property type="molecule type" value="Genomic_DNA"/>
</dbReference>
<accession>A0ABU6G3R4</accession>
<evidence type="ECO:0000313" key="1">
    <source>
        <dbReference type="EMBL" id="MEC0228812.1"/>
    </source>
</evidence>
<gene>
    <name evidence="1" type="ORF">P4I72_16915</name>
</gene>
<name>A0ABU6G3R4_9BACL</name>
<comment type="caution">
    <text evidence="1">The sequence shown here is derived from an EMBL/GenBank/DDBJ whole genome shotgun (WGS) entry which is preliminary data.</text>
</comment>
<reference evidence="1 2" key="1">
    <citation type="submission" date="2023-03" db="EMBL/GenBank/DDBJ databases">
        <title>Bacillus Genome Sequencing.</title>
        <authorList>
            <person name="Dunlap C."/>
        </authorList>
    </citation>
    <scope>NUCLEOTIDE SEQUENCE [LARGE SCALE GENOMIC DNA]</scope>
    <source>
        <strain evidence="1 2">BD-533</strain>
    </source>
</reference>
<evidence type="ECO:0000313" key="2">
    <source>
        <dbReference type="Proteomes" id="UP001338137"/>
    </source>
</evidence>
<organism evidence="1 2">
    <name type="scientific">Paenibacillus alba</name>
    <dbReference type="NCBI Taxonomy" id="1197127"/>
    <lineage>
        <taxon>Bacteria</taxon>
        <taxon>Bacillati</taxon>
        <taxon>Bacillota</taxon>
        <taxon>Bacilli</taxon>
        <taxon>Bacillales</taxon>
        <taxon>Paenibacillaceae</taxon>
        <taxon>Paenibacillus</taxon>
    </lineage>
</organism>
<proteinExistence type="predicted"/>
<protein>
    <submittedName>
        <fullName evidence="1">Uncharacterized protein</fullName>
    </submittedName>
</protein>